<keyword evidence="1" id="KW-0732">Signal</keyword>
<feature type="signal peptide" evidence="1">
    <location>
        <begin position="1"/>
        <end position="21"/>
    </location>
</feature>
<dbReference type="HOGENOM" id="CLU_1532331_0_0_1"/>
<comment type="caution">
    <text evidence="2">The sequence shown here is derived from an EMBL/GenBank/DDBJ whole genome shotgun (WGS) entry which is preliminary data.</text>
</comment>
<evidence type="ECO:0000313" key="2">
    <source>
        <dbReference type="EMBL" id="EMG45491.1"/>
    </source>
</evidence>
<feature type="chain" id="PRO_5004034815" evidence="1">
    <location>
        <begin position="22"/>
        <end position="175"/>
    </location>
</feature>
<evidence type="ECO:0000256" key="1">
    <source>
        <dbReference type="SAM" id="SignalP"/>
    </source>
</evidence>
<dbReference type="AlphaFoldDB" id="M3IGU6"/>
<dbReference type="OrthoDB" id="4005001at2759"/>
<name>M3IGU6_CANMX</name>
<reference evidence="2 3" key="1">
    <citation type="submission" date="2013-02" db="EMBL/GenBank/DDBJ databases">
        <title>Genome sequence of Candida maltosa Xu316, a potential industrial strain for xylitol and ethanol production.</title>
        <authorList>
            <person name="Yu J."/>
            <person name="Wang Q."/>
            <person name="Geng X."/>
            <person name="Bao W."/>
            <person name="He P."/>
            <person name="Cai J."/>
        </authorList>
    </citation>
    <scope>NUCLEOTIDE SEQUENCE [LARGE SCALE GENOMIC DNA]</scope>
    <source>
        <strain evidence="3">Xu316</strain>
    </source>
</reference>
<protein>
    <submittedName>
        <fullName evidence="2">Uncharacterized protein</fullName>
    </submittedName>
</protein>
<dbReference type="EMBL" id="AOGT01002453">
    <property type="protein sequence ID" value="EMG45491.1"/>
    <property type="molecule type" value="Genomic_DNA"/>
</dbReference>
<sequence length="175" mass="19547">MYKFTLFLAAFLSFFFQSAIAAPIELGYRANVTLYIQSDNSDINGQTLYTLDNTADGFNRLYIGNYVDPKSTFFLVKSALYQQLSDNTKVNYYLSFNSDGYLGTDATSTGVNITGYDGSTGKLQFENDESLYAVHVVDLPAYSASQYAIQVYNSTSAPENSYKIDVYARLNWAVL</sequence>
<gene>
    <name evidence="2" type="ORF">G210_4326</name>
</gene>
<accession>M3IGU6</accession>
<organism evidence="2 3">
    <name type="scientific">Candida maltosa (strain Xu316)</name>
    <name type="common">Yeast</name>
    <dbReference type="NCBI Taxonomy" id="1245528"/>
    <lineage>
        <taxon>Eukaryota</taxon>
        <taxon>Fungi</taxon>
        <taxon>Dikarya</taxon>
        <taxon>Ascomycota</taxon>
        <taxon>Saccharomycotina</taxon>
        <taxon>Pichiomycetes</taxon>
        <taxon>Debaryomycetaceae</taxon>
        <taxon>Candida/Lodderomyces clade</taxon>
        <taxon>Candida</taxon>
    </lineage>
</organism>
<evidence type="ECO:0000313" key="3">
    <source>
        <dbReference type="Proteomes" id="UP000011777"/>
    </source>
</evidence>
<keyword evidence="3" id="KW-1185">Reference proteome</keyword>
<dbReference type="Proteomes" id="UP000011777">
    <property type="component" value="Unassembled WGS sequence"/>
</dbReference>
<proteinExistence type="predicted"/>